<sequence length="169" mass="17177">MRPMLLGALLGLACMANAQAQRHLNGPAGDDAAAQRMAPAAGDRAGRGAVDHLQGLHGDPDALLGAPPAFDDPYRSAYDAANQAEDVLTNTQRVPRGALAGGRYAQQPAAQGPGRAAPLPGIAGKDDAREAKVNQADPGAQTPTGAALSVYHGPGDVGKAVGQVYKMPW</sequence>
<organism evidence="2 3">
    <name type="scientific">Trinickia soli</name>
    <dbReference type="NCBI Taxonomy" id="380675"/>
    <lineage>
        <taxon>Bacteria</taxon>
        <taxon>Pseudomonadati</taxon>
        <taxon>Pseudomonadota</taxon>
        <taxon>Betaproteobacteria</taxon>
        <taxon>Burkholderiales</taxon>
        <taxon>Burkholderiaceae</taxon>
        <taxon>Trinickia</taxon>
    </lineage>
</organism>
<dbReference type="EMBL" id="PNYB01000003">
    <property type="protein sequence ID" value="PMS27215.1"/>
    <property type="molecule type" value="Genomic_DNA"/>
</dbReference>
<keyword evidence="1" id="KW-0732">Signal</keyword>
<name>A0A2N7WCX3_9BURK</name>
<evidence type="ECO:0000256" key="1">
    <source>
        <dbReference type="SAM" id="SignalP"/>
    </source>
</evidence>
<accession>A0A2N7WCX3</accession>
<dbReference type="AlphaFoldDB" id="A0A2N7WCX3"/>
<evidence type="ECO:0008006" key="4">
    <source>
        <dbReference type="Google" id="ProtNLM"/>
    </source>
</evidence>
<reference evidence="2 3" key="1">
    <citation type="submission" date="2018-01" db="EMBL/GenBank/DDBJ databases">
        <title>Whole genome analyses suggest that Burkholderia sensu lato contains two further novel genera in the rhizoxinica-symbiotica group Mycetohabitans gen. nov., and Trinickia gen. nov.: implications for the evolution of diazotrophy and nodulation in the Burkholderiaceae.</title>
        <authorList>
            <person name="Estrada-de los Santos P."/>
            <person name="Palmer M."/>
            <person name="Chavez-Ramirez B."/>
            <person name="Beukes C."/>
            <person name="Steenkamp E.T."/>
            <person name="Hirsch A.M."/>
            <person name="Manyaka P."/>
            <person name="Maluk M."/>
            <person name="Lafos M."/>
            <person name="Crook M."/>
            <person name="Gross E."/>
            <person name="Simon M.F."/>
            <person name="Bueno dos Reis Junior F."/>
            <person name="Poole P.S."/>
            <person name="Venter S.N."/>
            <person name="James E.K."/>
        </authorList>
    </citation>
    <scope>NUCLEOTIDE SEQUENCE [LARGE SCALE GENOMIC DNA]</scope>
    <source>
        <strain evidence="2 3">GP25-8</strain>
    </source>
</reference>
<feature type="signal peptide" evidence="1">
    <location>
        <begin position="1"/>
        <end position="20"/>
    </location>
</feature>
<gene>
    <name evidence="2" type="ORF">C0Z19_05605</name>
</gene>
<dbReference type="Proteomes" id="UP000235347">
    <property type="component" value="Unassembled WGS sequence"/>
</dbReference>
<keyword evidence="3" id="KW-1185">Reference proteome</keyword>
<proteinExistence type="predicted"/>
<evidence type="ECO:0000313" key="3">
    <source>
        <dbReference type="Proteomes" id="UP000235347"/>
    </source>
</evidence>
<evidence type="ECO:0000313" key="2">
    <source>
        <dbReference type="EMBL" id="PMS27215.1"/>
    </source>
</evidence>
<feature type="chain" id="PRO_5014841023" description="DUF4148 domain-containing protein" evidence="1">
    <location>
        <begin position="21"/>
        <end position="169"/>
    </location>
</feature>
<comment type="caution">
    <text evidence="2">The sequence shown here is derived from an EMBL/GenBank/DDBJ whole genome shotgun (WGS) entry which is preliminary data.</text>
</comment>
<protein>
    <recommendedName>
        <fullName evidence="4">DUF4148 domain-containing protein</fullName>
    </recommendedName>
</protein>